<dbReference type="InterPro" id="IPR007383">
    <property type="entry name" value="DUF445"/>
</dbReference>
<protein>
    <submittedName>
        <fullName evidence="2">DUF445 domain-containing protein</fullName>
    </submittedName>
</protein>
<keyword evidence="1" id="KW-0472">Membrane</keyword>
<dbReference type="PANTHER" id="PTHR38442">
    <property type="entry name" value="INNER MEMBRANE PROTEIN-RELATED"/>
    <property type="match status" value="1"/>
</dbReference>
<feature type="transmembrane region" description="Helical" evidence="1">
    <location>
        <begin position="54"/>
        <end position="79"/>
    </location>
</feature>
<dbReference type="EMBL" id="BAAABW010000001">
    <property type="protein sequence ID" value="GAA0330729.1"/>
    <property type="molecule type" value="Genomic_DNA"/>
</dbReference>
<accession>A0ABN0WAD9</accession>
<evidence type="ECO:0000313" key="2">
    <source>
        <dbReference type="EMBL" id="GAA0330729.1"/>
    </source>
</evidence>
<reference evidence="2 3" key="1">
    <citation type="journal article" date="2019" name="Int. J. Syst. Evol. Microbiol.">
        <title>The Global Catalogue of Microorganisms (GCM) 10K type strain sequencing project: providing services to taxonomists for standard genome sequencing and annotation.</title>
        <authorList>
            <consortium name="The Broad Institute Genomics Platform"/>
            <consortium name="The Broad Institute Genome Sequencing Center for Infectious Disease"/>
            <person name="Wu L."/>
            <person name="Ma J."/>
        </authorList>
    </citation>
    <scope>NUCLEOTIDE SEQUENCE [LARGE SCALE GENOMIC DNA]</scope>
    <source>
        <strain evidence="2 3">JCM 4565</strain>
    </source>
</reference>
<gene>
    <name evidence="2" type="ORF">GCM10010319_03390</name>
</gene>
<dbReference type="Pfam" id="PF04286">
    <property type="entry name" value="DUF445"/>
    <property type="match status" value="1"/>
</dbReference>
<name>A0ABN0WAD9_9ACTN</name>
<sequence>MPAGAGGLTYSAADEEKRRGVRRMKGIATGLLLLVALVYALAKWGQSSGAGPWAGYVAAAAEAGMVGALADWFAVTALFRRPMGLPIPHTAIIPTKKDQLGQSLGEFVGENFLSGDVVRVRLRTVGIASRLGAWLAEPEHADRVTAELATALRGALTVLRDSDVQAVVGEAITRRADAQEIAPGLGNMLEKIVADGGHRRVVDLVCVRAHDWLIAHGDSVMQAVTGGAPGWTPRFVDRKVGERVYKELLRFVTEMRDMPEHPARGAVDRFLEDFARDLQSDTDTRARVERLKSEVLGRGEVQDLIASTWSSLRAMIVAAAEDERSELRLRVRAGLLSLGARMSTDDRLRAKVDGWLEDAAVYVVTTYRGEITALITDTIASWDADHTSRKIEAHIGRDLQFIRINGTVVGALAGLCIYTASRLVGA</sequence>
<keyword evidence="1" id="KW-1133">Transmembrane helix</keyword>
<comment type="caution">
    <text evidence="2">The sequence shown here is derived from an EMBL/GenBank/DDBJ whole genome shotgun (WGS) entry which is preliminary data.</text>
</comment>
<keyword evidence="1" id="KW-0812">Transmembrane</keyword>
<organism evidence="2 3">
    <name type="scientific">Streptomyces blastmyceticus</name>
    <dbReference type="NCBI Taxonomy" id="68180"/>
    <lineage>
        <taxon>Bacteria</taxon>
        <taxon>Bacillati</taxon>
        <taxon>Actinomycetota</taxon>
        <taxon>Actinomycetes</taxon>
        <taxon>Kitasatosporales</taxon>
        <taxon>Streptomycetaceae</taxon>
        <taxon>Streptomyces</taxon>
    </lineage>
</organism>
<keyword evidence="3" id="KW-1185">Reference proteome</keyword>
<dbReference type="PANTHER" id="PTHR38442:SF1">
    <property type="entry name" value="INNER MEMBRANE PROTEIN"/>
    <property type="match status" value="1"/>
</dbReference>
<feature type="transmembrane region" description="Helical" evidence="1">
    <location>
        <begin position="26"/>
        <end position="42"/>
    </location>
</feature>
<evidence type="ECO:0000256" key="1">
    <source>
        <dbReference type="SAM" id="Phobius"/>
    </source>
</evidence>
<evidence type="ECO:0000313" key="3">
    <source>
        <dbReference type="Proteomes" id="UP001500063"/>
    </source>
</evidence>
<dbReference type="RefSeq" id="WP_425572804.1">
    <property type="nucleotide sequence ID" value="NZ_BAAABW010000001.1"/>
</dbReference>
<proteinExistence type="predicted"/>
<dbReference type="Proteomes" id="UP001500063">
    <property type="component" value="Unassembled WGS sequence"/>
</dbReference>